<dbReference type="InterPro" id="IPR018201">
    <property type="entry name" value="Ketoacyl_synth_AS"/>
</dbReference>
<dbReference type="PROSITE" id="PS50075">
    <property type="entry name" value="CARRIER"/>
    <property type="match status" value="1"/>
</dbReference>
<dbReference type="InterPro" id="IPR016036">
    <property type="entry name" value="Malonyl_transacylase_ACP-bd"/>
</dbReference>
<dbReference type="SUPFAM" id="SSF53901">
    <property type="entry name" value="Thiolase-like"/>
    <property type="match status" value="1"/>
</dbReference>
<evidence type="ECO:0000256" key="3">
    <source>
        <dbReference type="ARBA" id="ARBA00022679"/>
    </source>
</evidence>
<dbReference type="SUPFAM" id="SSF55048">
    <property type="entry name" value="Probable ACP-binding domain of malonyl-CoA ACP transacylase"/>
    <property type="match status" value="1"/>
</dbReference>
<dbReference type="EMBL" id="BIFR01000002">
    <property type="protein sequence ID" value="GCE15704.1"/>
    <property type="molecule type" value="Genomic_DNA"/>
</dbReference>
<dbReference type="OrthoDB" id="139272at2"/>
<dbReference type="SMART" id="SM00825">
    <property type="entry name" value="PKS_KS"/>
    <property type="match status" value="1"/>
</dbReference>
<dbReference type="Proteomes" id="UP000287352">
    <property type="component" value="Unassembled WGS sequence"/>
</dbReference>
<dbReference type="GO" id="GO:0004315">
    <property type="term" value="F:3-oxoacyl-[acyl-carrier-protein] synthase activity"/>
    <property type="evidence" value="ECO:0007669"/>
    <property type="project" value="InterPro"/>
</dbReference>
<dbReference type="Pfam" id="PF22621">
    <property type="entry name" value="CurL-like_PKS_C"/>
    <property type="match status" value="1"/>
</dbReference>
<dbReference type="InterPro" id="IPR006162">
    <property type="entry name" value="Ppantetheine_attach_site"/>
</dbReference>
<evidence type="ECO:0000256" key="5">
    <source>
        <dbReference type="ARBA" id="ARBA00023098"/>
    </source>
</evidence>
<dbReference type="InterPro" id="IPR014031">
    <property type="entry name" value="Ketoacyl_synth_C"/>
</dbReference>
<dbReference type="PANTHER" id="PTHR43775:SF51">
    <property type="entry name" value="INACTIVE PHENOLPHTHIOCEROL SYNTHESIS POLYKETIDE SYNTHASE TYPE I PKS1-RELATED"/>
    <property type="match status" value="1"/>
</dbReference>
<dbReference type="GO" id="GO:0004312">
    <property type="term" value="F:fatty acid synthase activity"/>
    <property type="evidence" value="ECO:0007669"/>
    <property type="project" value="TreeGrafter"/>
</dbReference>
<dbReference type="GO" id="GO:0031177">
    <property type="term" value="F:phosphopantetheine binding"/>
    <property type="evidence" value="ECO:0007669"/>
    <property type="project" value="InterPro"/>
</dbReference>
<dbReference type="InterPro" id="IPR001227">
    <property type="entry name" value="Ac_transferase_dom_sf"/>
</dbReference>
<keyword evidence="5" id="KW-0443">Lipid metabolism</keyword>
<dbReference type="Gene3D" id="3.40.366.10">
    <property type="entry name" value="Malonyl-Coenzyme A Acyl Carrier Protein, domain 2"/>
    <property type="match status" value="1"/>
</dbReference>
<dbReference type="PROSITE" id="PS00012">
    <property type="entry name" value="PHOSPHOPANTETHEINE"/>
    <property type="match status" value="1"/>
</dbReference>
<evidence type="ECO:0000313" key="9">
    <source>
        <dbReference type="EMBL" id="GCE15704.1"/>
    </source>
</evidence>
<gene>
    <name evidence="9" type="ORF">KTT_55630</name>
</gene>
<feature type="domain" description="Carrier" evidence="7">
    <location>
        <begin position="926"/>
        <end position="1001"/>
    </location>
</feature>
<reference evidence="10" key="1">
    <citation type="submission" date="2018-12" db="EMBL/GenBank/DDBJ databases">
        <title>Tengunoibacter tsumagoiensis gen. nov., sp. nov., Dictyobacter kobayashii sp. nov., D. alpinus sp. nov., and D. joshuensis sp. nov. and description of Dictyobacteraceae fam. nov. within the order Ktedonobacterales isolated from Tengu-no-mugimeshi.</title>
        <authorList>
            <person name="Wang C.M."/>
            <person name="Zheng Y."/>
            <person name="Sakai Y."/>
            <person name="Toyoda A."/>
            <person name="Minakuchi Y."/>
            <person name="Abe K."/>
            <person name="Yokota A."/>
            <person name="Yabe S."/>
        </authorList>
    </citation>
    <scope>NUCLEOTIDE SEQUENCE [LARGE SCALE GENOMIC DNA]</scope>
    <source>
        <strain evidence="10">Uno3</strain>
    </source>
</reference>
<keyword evidence="6" id="KW-0511">Multifunctional enzyme</keyword>
<evidence type="ECO:0000256" key="2">
    <source>
        <dbReference type="ARBA" id="ARBA00022553"/>
    </source>
</evidence>
<dbReference type="RefSeq" id="WP_126583129.1">
    <property type="nucleotide sequence ID" value="NZ_BIFR01000002.1"/>
</dbReference>
<keyword evidence="3" id="KW-0808">Transferase</keyword>
<dbReference type="Gene3D" id="3.40.47.10">
    <property type="match status" value="1"/>
</dbReference>
<keyword evidence="2" id="KW-0597">Phosphoprotein</keyword>
<dbReference type="Pfam" id="PF00109">
    <property type="entry name" value="ketoacyl-synt"/>
    <property type="match status" value="1"/>
</dbReference>
<dbReference type="InterPro" id="IPR016039">
    <property type="entry name" value="Thiolase-like"/>
</dbReference>
<name>A0A402A948_9CHLR</name>
<dbReference type="CDD" id="cd00833">
    <property type="entry name" value="PKS"/>
    <property type="match status" value="1"/>
</dbReference>
<dbReference type="SMART" id="SM00823">
    <property type="entry name" value="PKS_PP"/>
    <property type="match status" value="1"/>
</dbReference>
<dbReference type="Gene3D" id="1.10.1200.10">
    <property type="entry name" value="ACP-like"/>
    <property type="match status" value="1"/>
</dbReference>
<evidence type="ECO:0000259" key="7">
    <source>
        <dbReference type="PROSITE" id="PS50075"/>
    </source>
</evidence>
<dbReference type="InterPro" id="IPR014030">
    <property type="entry name" value="Ketoacyl_synth_N"/>
</dbReference>
<dbReference type="InterPro" id="IPR020841">
    <property type="entry name" value="PKS_Beta-ketoAc_synthase_dom"/>
</dbReference>
<evidence type="ECO:0000259" key="8">
    <source>
        <dbReference type="PROSITE" id="PS52004"/>
    </source>
</evidence>
<dbReference type="Gene3D" id="3.30.70.250">
    <property type="entry name" value="Malonyl-CoA ACP transacylase, ACP-binding"/>
    <property type="match status" value="1"/>
</dbReference>
<feature type="domain" description="Ketosynthase family 3 (KS3)" evidence="8">
    <location>
        <begin position="8"/>
        <end position="435"/>
    </location>
</feature>
<dbReference type="PANTHER" id="PTHR43775">
    <property type="entry name" value="FATTY ACID SYNTHASE"/>
    <property type="match status" value="1"/>
</dbReference>
<protein>
    <submittedName>
        <fullName evidence="9">Uncharacterized protein</fullName>
    </submittedName>
</protein>
<dbReference type="InterPro" id="IPR020806">
    <property type="entry name" value="PKS_PP-bd"/>
</dbReference>
<keyword evidence="1" id="KW-0596">Phosphopantetheine</keyword>
<dbReference type="SMART" id="SM00827">
    <property type="entry name" value="PKS_AT"/>
    <property type="match status" value="1"/>
</dbReference>
<dbReference type="GO" id="GO:0006633">
    <property type="term" value="P:fatty acid biosynthetic process"/>
    <property type="evidence" value="ECO:0007669"/>
    <property type="project" value="InterPro"/>
</dbReference>
<dbReference type="Pfam" id="PF00550">
    <property type="entry name" value="PP-binding"/>
    <property type="match status" value="1"/>
</dbReference>
<dbReference type="InterPro" id="IPR016035">
    <property type="entry name" value="Acyl_Trfase/lysoPLipase"/>
</dbReference>
<keyword evidence="10" id="KW-1185">Reference proteome</keyword>
<evidence type="ECO:0000313" key="10">
    <source>
        <dbReference type="Proteomes" id="UP000287352"/>
    </source>
</evidence>
<dbReference type="Gene3D" id="3.30.70.3290">
    <property type="match status" value="1"/>
</dbReference>
<dbReference type="SUPFAM" id="SSF47336">
    <property type="entry name" value="ACP-like"/>
    <property type="match status" value="1"/>
</dbReference>
<dbReference type="FunFam" id="3.40.47.10:FF:000042">
    <property type="entry name" value="Polyketide synthase Pks13"/>
    <property type="match status" value="1"/>
</dbReference>
<organism evidence="9 10">
    <name type="scientific">Tengunoibacter tsumagoiensis</name>
    <dbReference type="NCBI Taxonomy" id="2014871"/>
    <lineage>
        <taxon>Bacteria</taxon>
        <taxon>Bacillati</taxon>
        <taxon>Chloroflexota</taxon>
        <taxon>Ktedonobacteria</taxon>
        <taxon>Ktedonobacterales</taxon>
        <taxon>Dictyobacteraceae</taxon>
        <taxon>Tengunoibacter</taxon>
    </lineage>
</organism>
<comment type="caution">
    <text evidence="9">The sequence shown here is derived from an EMBL/GenBank/DDBJ whole genome shotgun (WGS) entry which is preliminary data.</text>
</comment>
<evidence type="ECO:0000256" key="4">
    <source>
        <dbReference type="ARBA" id="ARBA00022832"/>
    </source>
</evidence>
<dbReference type="SUPFAM" id="SSF52151">
    <property type="entry name" value="FabD/lysophospholipase-like"/>
    <property type="match status" value="1"/>
</dbReference>
<proteinExistence type="predicted"/>
<evidence type="ECO:0000256" key="6">
    <source>
        <dbReference type="ARBA" id="ARBA00023268"/>
    </source>
</evidence>
<dbReference type="PROSITE" id="PS52004">
    <property type="entry name" value="KS3_2"/>
    <property type="match status" value="1"/>
</dbReference>
<keyword evidence="4" id="KW-0276">Fatty acid metabolism</keyword>
<dbReference type="Pfam" id="PF02801">
    <property type="entry name" value="Ketoacyl-synt_C"/>
    <property type="match status" value="1"/>
</dbReference>
<accession>A0A402A948</accession>
<dbReference type="PROSITE" id="PS00606">
    <property type="entry name" value="KS3_1"/>
    <property type="match status" value="1"/>
</dbReference>
<dbReference type="InterPro" id="IPR036736">
    <property type="entry name" value="ACP-like_sf"/>
</dbReference>
<dbReference type="Pfam" id="PF00698">
    <property type="entry name" value="Acyl_transf_1"/>
    <property type="match status" value="1"/>
</dbReference>
<dbReference type="AlphaFoldDB" id="A0A402A948"/>
<sequence>MNRTTLPENAIAIIGMSGRFPGARTIEEFWDNLQAGRESITFFSEEELRASGISPTLIAHPDYVPAKGTMDDIDLFDADFFGFTPKEAEITDPQQRIFLESCWNALENAGYDPYTFQDSIGVYAGSGGSTYLLVNIASRPDLLTAVNGFQLMIGNDKDFLATRVSYKLNLRGPSITIQTACSTSLVAVHLACESLLRGECDMALAGGVSISIPNQAGYLYQEGAFNSPDGHCRAFDSEGKGFVSGSGVGVVVLKRLEQAIEDGDHIYALLRGTAVNNDGALKVGYTAPSIEGQTQVISEALSIASVPPESIGYVEAHGTGTVLGDPIEISALTQAFHSEDEIRNYCAIGSVKTNVGHLGAAAGVTGLIKTVLSLTHKQIPPSLHFNQPNPQINFAQSPFYVNTTLKRWEQPAGPLRAGVSSLGIGGTNAHAILEEAPQDLPEAPDLDRPYHLLALSARTPEALERLSLNLATYCTGKSAAPLSSIAYTLHAGRHAFPYRRTIVCRDVQEAIQRLAPSSSQAAIAPAQNAYSRIVFLFPGGGAQYTHMARNLYQHEPFFRELVDLCSSLLAQSLQLDIRRILFPTTEQHDSATQQLMSSIIGQPALFIIEYALARLLMEWGIQPEALFGYSLGEYVAACLAGVLTLKEALALVGMRGKLIQQLPHGNMLAVALPEAEVYALVDAELSLAAVNGPSLCVLAGTPERIERLNKELSTRGVQTRLLHVSHAYHSSLLEPILQPFHDYVARLPLKSPSIPYLSSLTGRWITSEQATDPTYWTNHLRYTVRFPEAIQELFQQDGQVLFEVGPGNTLSILARQYQNAESAQQTILSTLRSPRQELLNDEEILLSALGKFWAGGGVIDWKAFYKGRTVRRTPLPTYPFDYQSYWVNYAAMVEDLRLPKEPAVAPIAPQSLLLQEDEEGDTRSQLEDDDLIRTICAVWQEVLGIPNIQPTNDFFSLGGNSVIATQLIARLRDLFPIELPLSVLFDASTVTALAGVIEDKLIESLETAPEERV</sequence>
<dbReference type="InterPro" id="IPR050091">
    <property type="entry name" value="PKS_NRPS_Biosynth_Enz"/>
</dbReference>
<evidence type="ECO:0000256" key="1">
    <source>
        <dbReference type="ARBA" id="ARBA00022450"/>
    </source>
</evidence>
<dbReference type="InterPro" id="IPR009081">
    <property type="entry name" value="PP-bd_ACP"/>
</dbReference>
<dbReference type="InterPro" id="IPR014043">
    <property type="entry name" value="Acyl_transferase_dom"/>
</dbReference>